<dbReference type="RefSeq" id="WP_160605674.1">
    <property type="nucleotide sequence ID" value="NZ_WTYX01000002.1"/>
</dbReference>
<dbReference type="AlphaFoldDB" id="A0A845A2K5"/>
<reference evidence="2 3" key="1">
    <citation type="submission" date="2019-12" db="EMBL/GenBank/DDBJ databases">
        <title>Genomic-based taxomic classification of the family Erythrobacteraceae.</title>
        <authorList>
            <person name="Xu L."/>
        </authorList>
    </citation>
    <scope>NUCLEOTIDE SEQUENCE [LARGE SCALE GENOMIC DNA]</scope>
    <source>
        <strain evidence="2 3">KCTC 52763</strain>
    </source>
</reference>
<name>A0A845A2K5_9SPHN</name>
<evidence type="ECO:0000313" key="2">
    <source>
        <dbReference type="EMBL" id="MXO91859.1"/>
    </source>
</evidence>
<dbReference type="EMBL" id="WTYX01000002">
    <property type="protein sequence ID" value="MXO91859.1"/>
    <property type="molecule type" value="Genomic_DNA"/>
</dbReference>
<feature type="signal peptide" evidence="1">
    <location>
        <begin position="1"/>
        <end position="22"/>
    </location>
</feature>
<evidence type="ECO:0000256" key="1">
    <source>
        <dbReference type="SAM" id="SignalP"/>
    </source>
</evidence>
<gene>
    <name evidence="2" type="ORF">GRI41_13570</name>
</gene>
<keyword evidence="1" id="KW-0732">Signal</keyword>
<dbReference type="Proteomes" id="UP000442714">
    <property type="component" value="Unassembled WGS sequence"/>
</dbReference>
<evidence type="ECO:0000313" key="3">
    <source>
        <dbReference type="Proteomes" id="UP000442714"/>
    </source>
</evidence>
<protein>
    <submittedName>
        <fullName evidence="2">Uncharacterized protein</fullName>
    </submittedName>
</protein>
<sequence length="160" mass="16786">MKNVLFAALATGLLASAASVQAHDEDMEPMRDFDGIYGGSYVCKDGEHGFYLDLLVVRETEEGFDVAGTLGLFPTLAGAEGSSADATGSFAVTGTISGMDYTINLSPGEWKLKPDFYGAAGLVGTLEPAGDHSWQITGKPVVPGQPDFCSDLIATQFLPE</sequence>
<feature type="chain" id="PRO_5032570792" evidence="1">
    <location>
        <begin position="23"/>
        <end position="160"/>
    </location>
</feature>
<organism evidence="2 3">
    <name type="scientific">Pontixanthobacter aquaemixtae</name>
    <dbReference type="NCBI Taxonomy" id="1958940"/>
    <lineage>
        <taxon>Bacteria</taxon>
        <taxon>Pseudomonadati</taxon>
        <taxon>Pseudomonadota</taxon>
        <taxon>Alphaproteobacteria</taxon>
        <taxon>Sphingomonadales</taxon>
        <taxon>Erythrobacteraceae</taxon>
        <taxon>Pontixanthobacter</taxon>
    </lineage>
</organism>
<proteinExistence type="predicted"/>
<keyword evidence="3" id="KW-1185">Reference proteome</keyword>
<dbReference type="OrthoDB" id="7391536at2"/>
<comment type="caution">
    <text evidence="2">The sequence shown here is derived from an EMBL/GenBank/DDBJ whole genome shotgun (WGS) entry which is preliminary data.</text>
</comment>
<accession>A0A845A2K5</accession>